<accession>A0A2U2B6M9</accession>
<evidence type="ECO:0000313" key="5">
    <source>
        <dbReference type="Proteomes" id="UP000244956"/>
    </source>
</evidence>
<dbReference type="EMBL" id="QEWP01000012">
    <property type="protein sequence ID" value="PWD98706.1"/>
    <property type="molecule type" value="Genomic_DNA"/>
</dbReference>
<dbReference type="OrthoDB" id="329806at2"/>
<reference evidence="4 5" key="1">
    <citation type="submission" date="2018-05" db="EMBL/GenBank/DDBJ databases">
        <title>Marinilabilia rubrum sp. nov., isolated from saltern sediment.</title>
        <authorList>
            <person name="Zhang R."/>
        </authorList>
    </citation>
    <scope>NUCLEOTIDE SEQUENCE [LARGE SCALE GENOMIC DNA]</scope>
    <source>
        <strain evidence="4 5">WTE16</strain>
    </source>
</reference>
<dbReference type="Pfam" id="PF01370">
    <property type="entry name" value="Epimerase"/>
    <property type="match status" value="1"/>
</dbReference>
<dbReference type="NCBIfam" id="TIGR01777">
    <property type="entry name" value="yfcH"/>
    <property type="match status" value="1"/>
</dbReference>
<dbReference type="Proteomes" id="UP000244956">
    <property type="component" value="Unassembled WGS sequence"/>
</dbReference>
<evidence type="ECO:0000259" key="2">
    <source>
        <dbReference type="Pfam" id="PF01370"/>
    </source>
</evidence>
<evidence type="ECO:0000313" key="4">
    <source>
        <dbReference type="EMBL" id="PWD98706.1"/>
    </source>
</evidence>
<feature type="domain" description="NAD-dependent epimerase/dehydratase" evidence="2">
    <location>
        <begin position="3"/>
        <end position="209"/>
    </location>
</feature>
<dbReference type="InterPro" id="IPR001509">
    <property type="entry name" value="Epimerase_deHydtase"/>
</dbReference>
<dbReference type="PANTHER" id="PTHR11092">
    <property type="entry name" value="SUGAR NUCLEOTIDE EPIMERASE RELATED"/>
    <property type="match status" value="1"/>
</dbReference>
<dbReference type="PANTHER" id="PTHR11092:SF0">
    <property type="entry name" value="EPIMERASE FAMILY PROTEIN SDR39U1"/>
    <property type="match status" value="1"/>
</dbReference>
<gene>
    <name evidence="4" type="ORF">DDZ16_14715</name>
</gene>
<evidence type="ECO:0000256" key="1">
    <source>
        <dbReference type="ARBA" id="ARBA00009353"/>
    </source>
</evidence>
<dbReference type="SUPFAM" id="SSF51735">
    <property type="entry name" value="NAD(P)-binding Rossmann-fold domains"/>
    <property type="match status" value="1"/>
</dbReference>
<keyword evidence="5" id="KW-1185">Reference proteome</keyword>
<evidence type="ECO:0000259" key="3">
    <source>
        <dbReference type="Pfam" id="PF08338"/>
    </source>
</evidence>
<dbReference type="AlphaFoldDB" id="A0A2U2B6M9"/>
<dbReference type="InterPro" id="IPR013549">
    <property type="entry name" value="DUF1731"/>
</dbReference>
<dbReference type="RefSeq" id="WP_109265240.1">
    <property type="nucleotide sequence ID" value="NZ_QEWP01000012.1"/>
</dbReference>
<feature type="domain" description="DUF1731" evidence="3">
    <location>
        <begin position="237"/>
        <end position="283"/>
    </location>
</feature>
<proteinExistence type="inferred from homology"/>
<comment type="caution">
    <text evidence="4">The sequence shown here is derived from an EMBL/GenBank/DDBJ whole genome shotgun (WGS) entry which is preliminary data.</text>
</comment>
<dbReference type="Pfam" id="PF08338">
    <property type="entry name" value="DUF1731"/>
    <property type="match status" value="1"/>
</dbReference>
<protein>
    <submittedName>
        <fullName evidence="4">TIGR01777 family protein</fullName>
    </submittedName>
</protein>
<name>A0A2U2B6M9_9BACT</name>
<dbReference type="InterPro" id="IPR010099">
    <property type="entry name" value="SDR39U1"/>
</dbReference>
<sequence>MNIAISGITGLVGSALSDRLLNNGHSVVGLVRGDFEKGSTHLASKLEDVEAVVHLAGAPILKRWTKKWKNVILTSRTHTTEALVTTINSMSKPPSVFISASAVGIYDTFEVHDEYSTEYADDFLGQVCTAWEAEAVKTNSDKTRLAIARLGVVLSKQGGALKQMLLPFRAGVGGRIGDGLQPMPYIHINDLTRGLEWIINHNELKGIFNLVAPQMISNSEFTQALSAILNRPALIPVPEFALKILFGQAAKVLSEGQKVIPCRLPEAGFEYEFPDIRLALADIVK</sequence>
<dbReference type="Gene3D" id="3.40.50.720">
    <property type="entry name" value="NAD(P)-binding Rossmann-like Domain"/>
    <property type="match status" value="1"/>
</dbReference>
<organism evidence="4 5">
    <name type="scientific">Marinilabilia rubra</name>
    <dbReference type="NCBI Taxonomy" id="2162893"/>
    <lineage>
        <taxon>Bacteria</taxon>
        <taxon>Pseudomonadati</taxon>
        <taxon>Bacteroidota</taxon>
        <taxon>Bacteroidia</taxon>
        <taxon>Marinilabiliales</taxon>
        <taxon>Marinilabiliaceae</taxon>
        <taxon>Marinilabilia</taxon>
    </lineage>
</organism>
<dbReference type="InterPro" id="IPR036291">
    <property type="entry name" value="NAD(P)-bd_dom_sf"/>
</dbReference>
<comment type="similarity">
    <text evidence="1">Belongs to the NAD(P)-dependent epimerase/dehydratase family. SDR39U1 subfamily.</text>
</comment>